<keyword evidence="1" id="KW-0812">Transmembrane</keyword>
<keyword evidence="1" id="KW-1133">Transmembrane helix</keyword>
<protein>
    <submittedName>
        <fullName evidence="3">LAM_G_DOMAIN domain-containing protein</fullName>
    </submittedName>
</protein>
<dbReference type="Proteomes" id="UP000095283">
    <property type="component" value="Unplaced"/>
</dbReference>
<dbReference type="WBParaSite" id="Hba_12049">
    <property type="protein sequence ID" value="Hba_12049"/>
    <property type="gene ID" value="Hba_12049"/>
</dbReference>
<name>A0A1I7X3U7_HETBA</name>
<feature type="transmembrane region" description="Helical" evidence="1">
    <location>
        <begin position="539"/>
        <end position="558"/>
    </location>
</feature>
<evidence type="ECO:0000313" key="3">
    <source>
        <dbReference type="WBParaSite" id="Hba_12049"/>
    </source>
</evidence>
<dbReference type="InterPro" id="IPR001888">
    <property type="entry name" value="Transposase_1"/>
</dbReference>
<dbReference type="InterPro" id="IPR013320">
    <property type="entry name" value="ConA-like_dom_sf"/>
</dbReference>
<evidence type="ECO:0000313" key="2">
    <source>
        <dbReference type="Proteomes" id="UP000095283"/>
    </source>
</evidence>
<dbReference type="InterPro" id="IPR036397">
    <property type="entry name" value="RNaseH_sf"/>
</dbReference>
<reference evidence="3" key="1">
    <citation type="submission" date="2016-11" db="UniProtKB">
        <authorList>
            <consortium name="WormBaseParasite"/>
        </authorList>
    </citation>
    <scope>IDENTIFICATION</scope>
</reference>
<keyword evidence="1" id="KW-0472">Membrane</keyword>
<dbReference type="AlphaFoldDB" id="A0A1I7X3U7"/>
<proteinExistence type="predicted"/>
<keyword evidence="2" id="KW-1185">Reference proteome</keyword>
<dbReference type="Pfam" id="PF01359">
    <property type="entry name" value="Transposase_1"/>
    <property type="match status" value="1"/>
</dbReference>
<evidence type="ECO:0000256" key="1">
    <source>
        <dbReference type="SAM" id="Phobius"/>
    </source>
</evidence>
<dbReference type="Gene3D" id="3.30.420.10">
    <property type="entry name" value="Ribonuclease H-like superfamily/Ribonuclease H"/>
    <property type="match status" value="1"/>
</dbReference>
<dbReference type="SUPFAM" id="SSF49899">
    <property type="entry name" value="Concanavalin A-like lectins/glucanases"/>
    <property type="match status" value="1"/>
</dbReference>
<sequence>MNASSAANNAVVRAILLKEILEERLSFVNEQSIDIVKRKDIWSKFDDHHDRTAGLQMVARDADKKAEVAKNSAIELKEKVNTIADHTDQLVNSTGEGIRDEIEKFATFSLIYFEIRQARNELERGSSSLKKVGGLSVLNKNRVEDMQKQLTILKDMINEAREKAGQVKPYFKKISVRLRSNPVSVYVGRTESGSDVIFNTIPGETLLSVGTDETSAQEIDLSTHKINLGGDSFTELKSRNIYSDGRQHEIKAIRQRNEIHLQASELDLGHPVRSYRREPGCRIDDSRLVPSNRLVGFPRPGYLLTQGVVMDNNSTTYFLFKKKGYMAFYLFRGFLVLHFGKDTSSRKEVITIRSTQVYNDGQLHSVFLSREGKMHVLFYTEVLIIYLLVKYNFSGYGNKIEITKLTVQTIAYICGGGFRSAIRDGTDAVRFGVSKSSHSRINFINDYPNITELVILSILKKLFQLSFSMRTENPTGILWVWANYKNYTRYFYLNVIDGYAILEVLITNIKLKFFFGNIIKKNIGIYFFIRRNGQFNSHILVFFLLCIVILHIFTHTFMGNPGQPTTSTARPSTHAKKVLLCIWWDMKGVLFYELLQKDETVTAGRYGRQMTDFFDALK</sequence>
<dbReference type="GO" id="GO:0003676">
    <property type="term" value="F:nucleic acid binding"/>
    <property type="evidence" value="ECO:0007669"/>
    <property type="project" value="InterPro"/>
</dbReference>
<accession>A0A1I7X3U7</accession>
<organism evidence="2 3">
    <name type="scientific">Heterorhabditis bacteriophora</name>
    <name type="common">Entomopathogenic nematode worm</name>
    <dbReference type="NCBI Taxonomy" id="37862"/>
    <lineage>
        <taxon>Eukaryota</taxon>
        <taxon>Metazoa</taxon>
        <taxon>Ecdysozoa</taxon>
        <taxon>Nematoda</taxon>
        <taxon>Chromadorea</taxon>
        <taxon>Rhabditida</taxon>
        <taxon>Rhabditina</taxon>
        <taxon>Rhabditomorpha</taxon>
        <taxon>Strongyloidea</taxon>
        <taxon>Heterorhabditidae</taxon>
        <taxon>Heterorhabditis</taxon>
    </lineage>
</organism>
<dbReference type="Gene3D" id="2.60.120.200">
    <property type="match status" value="1"/>
</dbReference>